<dbReference type="PANTHER" id="PTHR32448">
    <property type="entry name" value="OS08G0158400 PROTEIN"/>
    <property type="match status" value="1"/>
</dbReference>
<evidence type="ECO:0000256" key="7">
    <source>
        <dbReference type="ARBA" id="ARBA00022827"/>
    </source>
</evidence>
<dbReference type="InterPro" id="IPR012951">
    <property type="entry name" value="BBE"/>
</dbReference>
<dbReference type="Gene3D" id="3.30.465.10">
    <property type="match status" value="2"/>
</dbReference>
<evidence type="ECO:0000256" key="5">
    <source>
        <dbReference type="ARBA" id="ARBA00022630"/>
    </source>
</evidence>
<dbReference type="InterPro" id="IPR016169">
    <property type="entry name" value="FAD-bd_PCMH_sub2"/>
</dbReference>
<evidence type="ECO:0000256" key="1">
    <source>
        <dbReference type="ARBA" id="ARBA00001974"/>
    </source>
</evidence>
<gene>
    <name evidence="11" type="ORF">Scaly_1321900</name>
</gene>
<dbReference type="InterPro" id="IPR016166">
    <property type="entry name" value="FAD-bd_PCMH"/>
</dbReference>
<evidence type="ECO:0000256" key="3">
    <source>
        <dbReference type="ARBA" id="ARBA00005466"/>
    </source>
</evidence>
<evidence type="ECO:0000256" key="6">
    <source>
        <dbReference type="ARBA" id="ARBA00022729"/>
    </source>
</evidence>
<dbReference type="PROSITE" id="PS51387">
    <property type="entry name" value="FAD_PCMH"/>
    <property type="match status" value="1"/>
</dbReference>
<dbReference type="EMBL" id="JACGWM010000007">
    <property type="protein sequence ID" value="KAL0363667.1"/>
    <property type="molecule type" value="Genomic_DNA"/>
</dbReference>
<keyword evidence="5" id="KW-0285">Flavoprotein</keyword>
<reference evidence="11" key="1">
    <citation type="submission" date="2020-06" db="EMBL/GenBank/DDBJ databases">
        <authorList>
            <person name="Li T."/>
            <person name="Hu X."/>
            <person name="Zhang T."/>
            <person name="Song X."/>
            <person name="Zhang H."/>
            <person name="Dai N."/>
            <person name="Sheng W."/>
            <person name="Hou X."/>
            <person name="Wei L."/>
        </authorList>
    </citation>
    <scope>NUCLEOTIDE SEQUENCE</scope>
    <source>
        <strain evidence="11">KEN8</strain>
        <tissue evidence="11">Leaf</tissue>
    </source>
</reference>
<comment type="cofactor">
    <cofactor evidence="1">
        <name>FAD</name>
        <dbReference type="ChEBI" id="CHEBI:57692"/>
    </cofactor>
</comment>
<comment type="similarity">
    <text evidence="3">Belongs to the oxygen-dependent FAD-linked oxidoreductase family.</text>
</comment>
<evidence type="ECO:0000256" key="9">
    <source>
        <dbReference type="ARBA" id="ARBA00023180"/>
    </source>
</evidence>
<evidence type="ECO:0000256" key="8">
    <source>
        <dbReference type="ARBA" id="ARBA00023157"/>
    </source>
</evidence>
<keyword evidence="8" id="KW-1015">Disulfide bond</keyword>
<dbReference type="AlphaFoldDB" id="A0AAW2Q7H2"/>
<organism evidence="11">
    <name type="scientific">Sesamum calycinum</name>
    <dbReference type="NCBI Taxonomy" id="2727403"/>
    <lineage>
        <taxon>Eukaryota</taxon>
        <taxon>Viridiplantae</taxon>
        <taxon>Streptophyta</taxon>
        <taxon>Embryophyta</taxon>
        <taxon>Tracheophyta</taxon>
        <taxon>Spermatophyta</taxon>
        <taxon>Magnoliopsida</taxon>
        <taxon>eudicotyledons</taxon>
        <taxon>Gunneridae</taxon>
        <taxon>Pentapetalae</taxon>
        <taxon>asterids</taxon>
        <taxon>lamiids</taxon>
        <taxon>Lamiales</taxon>
        <taxon>Pedaliaceae</taxon>
        <taxon>Sesamum</taxon>
    </lineage>
</organism>
<evidence type="ECO:0000256" key="2">
    <source>
        <dbReference type="ARBA" id="ARBA00004913"/>
    </source>
</evidence>
<evidence type="ECO:0000256" key="4">
    <source>
        <dbReference type="ARBA" id="ARBA00022589"/>
    </source>
</evidence>
<keyword evidence="9" id="KW-0325">Glycoprotein</keyword>
<dbReference type="GO" id="GO:0071949">
    <property type="term" value="F:FAD binding"/>
    <property type="evidence" value="ECO:0007669"/>
    <property type="project" value="InterPro"/>
</dbReference>
<dbReference type="Gene3D" id="3.40.462.20">
    <property type="match status" value="2"/>
</dbReference>
<evidence type="ECO:0000259" key="10">
    <source>
        <dbReference type="PROSITE" id="PS51387"/>
    </source>
</evidence>
<comment type="pathway">
    <text evidence="2">Alkaloid biosynthesis.</text>
</comment>
<proteinExistence type="inferred from homology"/>
<dbReference type="FunFam" id="3.30.43.10:FF:000004">
    <property type="entry name" value="Berberine bridge enzyme-like 15"/>
    <property type="match status" value="1"/>
</dbReference>
<evidence type="ECO:0000313" key="11">
    <source>
        <dbReference type="EMBL" id="KAL0363667.1"/>
    </source>
</evidence>
<comment type="caution">
    <text evidence="11">The sequence shown here is derived from an EMBL/GenBank/DDBJ whole genome shotgun (WGS) entry which is preliminary data.</text>
</comment>
<name>A0AAW2Q7H2_9LAMI</name>
<sequence>MGEDLFWAIRGGGGASFGVILAWKIQLVDVPKVLTAFTVQRTLEQNATQLIHRWQYIAHKFDPDLFMLVRVAGANYNQGRRNMTISATFSSIFLGGIDRLLPLMQESFPELGLVRENCTEMSWIQSVLYFQGFPIDSPELLLNRTQPFAEYFKGKSDYVKKPIPEDKFEGIWRFFYEPEAEASADDHDNFLECLSEEFHNYTSISRIVYTPANSSYNSVLRFSIRNLRFATESTPKPQVIITPENESHIPPVIYCAKENHMQIRTRSGGHDYEGLSYVSEVPFVIIDLINLSKVTVDAQQKTAWIEAGATNGLLYYRIAEKSQTLGFPAGSCPTVGVGGLFSGGGYGTLLRKYGLAADNIIDARMIDVNGKILDRQSMERVTVFTIQKTLEQNATQLVHRWQYVAHKLDPDLLIIVRVERVNSSQDGRNMTIRASFLSLFLGGIDRLLPLIHESFPELGLVREDCTEMSWIQSILFFAGFPTESREVLLNRTEPNVRYFKGKSDYVQKPIPGYGLEGIWRLFYEPEAKGATVFLIPYGGRMDEISESAVPFPHRAGNLYKILHIVYWEEEEAQNSNRYISWIRRLYSYVAPYVSRSPRAAYFNYRDLDVGVNNNEGNISYARASVWGIKYFKNNFDRLVRVKTVVDPTNFFRNEQSIPPRWTNKGD</sequence>
<keyword evidence="7" id="KW-0274">FAD</keyword>
<keyword evidence="6" id="KW-0732">Signal</keyword>
<reference evidence="11" key="2">
    <citation type="journal article" date="2024" name="Plant">
        <title>Genomic evolution and insights into agronomic trait innovations of Sesamum species.</title>
        <authorList>
            <person name="Miao H."/>
            <person name="Wang L."/>
            <person name="Qu L."/>
            <person name="Liu H."/>
            <person name="Sun Y."/>
            <person name="Le M."/>
            <person name="Wang Q."/>
            <person name="Wei S."/>
            <person name="Zheng Y."/>
            <person name="Lin W."/>
            <person name="Duan Y."/>
            <person name="Cao H."/>
            <person name="Xiong S."/>
            <person name="Wang X."/>
            <person name="Wei L."/>
            <person name="Li C."/>
            <person name="Ma Q."/>
            <person name="Ju M."/>
            <person name="Zhao R."/>
            <person name="Li G."/>
            <person name="Mu C."/>
            <person name="Tian Q."/>
            <person name="Mei H."/>
            <person name="Zhang T."/>
            <person name="Gao T."/>
            <person name="Zhang H."/>
        </authorList>
    </citation>
    <scope>NUCLEOTIDE SEQUENCE</scope>
    <source>
        <strain evidence="11">KEN8</strain>
    </source>
</reference>
<dbReference type="GO" id="GO:0016491">
    <property type="term" value="F:oxidoreductase activity"/>
    <property type="evidence" value="ECO:0007669"/>
    <property type="project" value="InterPro"/>
</dbReference>
<dbReference type="Pfam" id="PF08031">
    <property type="entry name" value="BBE"/>
    <property type="match status" value="1"/>
</dbReference>
<dbReference type="InterPro" id="IPR036318">
    <property type="entry name" value="FAD-bd_PCMH-like_sf"/>
</dbReference>
<dbReference type="SUPFAM" id="SSF56176">
    <property type="entry name" value="FAD-binding/transporter-associated domain-like"/>
    <property type="match status" value="1"/>
</dbReference>
<feature type="domain" description="FAD-binding PCMH-type" evidence="10">
    <location>
        <begin position="233"/>
        <end position="425"/>
    </location>
</feature>
<keyword evidence="4" id="KW-0017">Alkaloid metabolism</keyword>
<dbReference type="Pfam" id="PF01565">
    <property type="entry name" value="FAD_binding_4"/>
    <property type="match status" value="1"/>
</dbReference>
<accession>A0AAW2Q7H2</accession>
<protein>
    <submittedName>
        <fullName evidence="11">Cannabidiolic acid synthase</fullName>
    </submittedName>
</protein>
<dbReference type="InterPro" id="IPR006094">
    <property type="entry name" value="Oxid_FAD_bind_N"/>
</dbReference>